<name>A0A059CS68_EUCGR</name>
<dbReference type="SMART" id="SM00255">
    <property type="entry name" value="TIR"/>
    <property type="match status" value="1"/>
</dbReference>
<dbReference type="SUPFAM" id="SSF52200">
    <property type="entry name" value="Toll/Interleukin receptor TIR domain"/>
    <property type="match status" value="1"/>
</dbReference>
<dbReference type="AlphaFoldDB" id="A0A059CS68"/>
<dbReference type="InParanoid" id="A0A059CS68"/>
<dbReference type="Gene3D" id="3.40.50.10140">
    <property type="entry name" value="Toll/interleukin-1 receptor homology (TIR) domain"/>
    <property type="match status" value="1"/>
</dbReference>
<dbReference type="Pfam" id="PF01582">
    <property type="entry name" value="TIR"/>
    <property type="match status" value="1"/>
</dbReference>
<dbReference type="STRING" id="71139.A0A059CS68"/>
<accession>A0A059CS68</accession>
<dbReference type="PANTHER" id="PTHR32009:SF39">
    <property type="entry name" value="TIR DOMAIN-CONTAINING PROTEIN"/>
    <property type="match status" value="1"/>
</dbReference>
<dbReference type="EC" id="3.2.2.6" evidence="1"/>
<dbReference type="GO" id="GO:0061809">
    <property type="term" value="F:NAD+ nucleosidase activity, cyclic ADP-ribose generating"/>
    <property type="evidence" value="ECO:0007669"/>
    <property type="project" value="UniProtKB-EC"/>
</dbReference>
<keyword evidence="3" id="KW-0520">NAD</keyword>
<comment type="catalytic activity">
    <reaction evidence="4">
        <text>NAD(+) + H2O = ADP-D-ribose + nicotinamide + H(+)</text>
        <dbReference type="Rhea" id="RHEA:16301"/>
        <dbReference type="ChEBI" id="CHEBI:15377"/>
        <dbReference type="ChEBI" id="CHEBI:15378"/>
        <dbReference type="ChEBI" id="CHEBI:17154"/>
        <dbReference type="ChEBI" id="CHEBI:57540"/>
        <dbReference type="ChEBI" id="CHEBI:57967"/>
        <dbReference type="EC" id="3.2.2.6"/>
    </reaction>
    <physiologicalReaction direction="left-to-right" evidence="4">
        <dbReference type="Rhea" id="RHEA:16302"/>
    </physiologicalReaction>
</comment>
<dbReference type="GO" id="GO:0005634">
    <property type="term" value="C:nucleus"/>
    <property type="evidence" value="ECO:0000318"/>
    <property type="project" value="GO_Central"/>
</dbReference>
<evidence type="ECO:0000259" key="5">
    <source>
        <dbReference type="PROSITE" id="PS50104"/>
    </source>
</evidence>
<evidence type="ECO:0000256" key="2">
    <source>
        <dbReference type="ARBA" id="ARBA00022801"/>
    </source>
</evidence>
<dbReference type="InterPro" id="IPR000157">
    <property type="entry name" value="TIR_dom"/>
</dbReference>
<dbReference type="GO" id="GO:0007165">
    <property type="term" value="P:signal transduction"/>
    <property type="evidence" value="ECO:0000318"/>
    <property type="project" value="GO_Central"/>
</dbReference>
<gene>
    <name evidence="6" type="ORF">EUGRSUZ_C02701</name>
</gene>
<proteinExistence type="predicted"/>
<reference evidence="6" key="1">
    <citation type="submission" date="2013-07" db="EMBL/GenBank/DDBJ databases">
        <title>The genome of Eucalyptus grandis.</title>
        <authorList>
            <person name="Schmutz J."/>
            <person name="Hayes R."/>
            <person name="Myburg A."/>
            <person name="Tuskan G."/>
            <person name="Grattapaglia D."/>
            <person name="Rokhsar D.S."/>
        </authorList>
    </citation>
    <scope>NUCLEOTIDE SEQUENCE</scope>
    <source>
        <tissue evidence="6">Leaf extractions</tissue>
    </source>
</reference>
<sequence>MYDVFLSFRGPETRYSIVDFLYKNLVRYQISVFRDDGEFNSGLGISEELELALNDSHIYIPFLSKNYASSSWCLHELARMVKCTSKSNGKKRILPIFYDVEINDVKLESNLYRRALNEHRSLFGNKMEEWEKALRE</sequence>
<protein>
    <recommendedName>
        <fullName evidence="1">ADP-ribosyl cyclase/cyclic ADP-ribose hydrolase</fullName>
        <ecNumber evidence="1">3.2.2.6</ecNumber>
    </recommendedName>
</protein>
<dbReference type="Gramene" id="KCW81318">
    <property type="protein sequence ID" value="KCW81318"/>
    <property type="gene ID" value="EUGRSUZ_C02701"/>
</dbReference>
<evidence type="ECO:0000256" key="4">
    <source>
        <dbReference type="ARBA" id="ARBA00047304"/>
    </source>
</evidence>
<evidence type="ECO:0000313" key="6">
    <source>
        <dbReference type="EMBL" id="KCW81318.1"/>
    </source>
</evidence>
<keyword evidence="2" id="KW-0378">Hydrolase</keyword>
<evidence type="ECO:0000256" key="1">
    <source>
        <dbReference type="ARBA" id="ARBA00011982"/>
    </source>
</evidence>
<feature type="non-terminal residue" evidence="6">
    <location>
        <position position="136"/>
    </location>
</feature>
<feature type="domain" description="TIR" evidence="5">
    <location>
        <begin position="1"/>
        <end position="136"/>
    </location>
</feature>
<dbReference type="EMBL" id="KK198755">
    <property type="protein sequence ID" value="KCW81318.1"/>
    <property type="molecule type" value="Genomic_DNA"/>
</dbReference>
<evidence type="ECO:0000256" key="3">
    <source>
        <dbReference type="ARBA" id="ARBA00023027"/>
    </source>
</evidence>
<dbReference type="PROSITE" id="PS50104">
    <property type="entry name" value="TIR"/>
    <property type="match status" value="1"/>
</dbReference>
<organism evidence="6">
    <name type="scientific">Eucalyptus grandis</name>
    <name type="common">Flooded gum</name>
    <dbReference type="NCBI Taxonomy" id="71139"/>
    <lineage>
        <taxon>Eukaryota</taxon>
        <taxon>Viridiplantae</taxon>
        <taxon>Streptophyta</taxon>
        <taxon>Embryophyta</taxon>
        <taxon>Tracheophyta</taxon>
        <taxon>Spermatophyta</taxon>
        <taxon>Magnoliopsida</taxon>
        <taxon>eudicotyledons</taxon>
        <taxon>Gunneridae</taxon>
        <taxon>Pentapetalae</taxon>
        <taxon>rosids</taxon>
        <taxon>malvids</taxon>
        <taxon>Myrtales</taxon>
        <taxon>Myrtaceae</taxon>
        <taxon>Myrtoideae</taxon>
        <taxon>Eucalypteae</taxon>
        <taxon>Eucalyptus</taxon>
    </lineage>
</organism>
<dbReference type="PANTHER" id="PTHR32009">
    <property type="entry name" value="TMV RESISTANCE PROTEIN N-LIKE"/>
    <property type="match status" value="1"/>
</dbReference>
<dbReference type="InterPro" id="IPR035897">
    <property type="entry name" value="Toll_tir_struct_dom_sf"/>
</dbReference>